<comment type="cofactor">
    <cofactor evidence="1 8">
        <name>heme</name>
        <dbReference type="ChEBI" id="CHEBI:30413"/>
    </cofactor>
</comment>
<dbReference type="PANTHER" id="PTHR47944">
    <property type="entry name" value="CYTOCHROME P450 98A9"/>
    <property type="match status" value="1"/>
</dbReference>
<dbReference type="Proteomes" id="UP000824120">
    <property type="component" value="Chromosome 11"/>
</dbReference>
<evidence type="ECO:0000256" key="1">
    <source>
        <dbReference type="ARBA" id="ARBA00001971"/>
    </source>
</evidence>
<name>A0A9J5WNU2_SOLCO</name>
<keyword evidence="6 8" id="KW-0408">Iron</keyword>
<dbReference type="AlphaFoldDB" id="A0A9J5WNU2"/>
<proteinExistence type="inferred from homology"/>
<sequence length="271" mass="31430">MTRMVLSNKYFGESTVRAKDLKHLVDQWFLLNGAFNIGDWIPWLRLLDLKGYAKQMKSLKRSFDKFHNIVLDDHRAKKDAEKDIVDVLLQMAQDPTLEVKFTDDCVKGLIGTDSLTAVVQWAFQELLRKPRVIDKAIQELDQVVEKEKWVEERDCSQLLYIEAILKEKLRLHPLGTMLAPHCAIEDCNVAGYDIEKGTTVLVNVWTIGKDPTYWDRAEEFLPERFLEKDIDMDGHNFSFLPFGSWRRRCPSYSLGLKVIRATLANMLHGFI</sequence>
<dbReference type="InterPro" id="IPR001128">
    <property type="entry name" value="Cyt_P450"/>
</dbReference>
<comment type="similarity">
    <text evidence="2">Belongs to the cytochrome P450 family.</text>
</comment>
<evidence type="ECO:0000256" key="6">
    <source>
        <dbReference type="ARBA" id="ARBA00023004"/>
    </source>
</evidence>
<dbReference type="PRINTS" id="PR00385">
    <property type="entry name" value="P450"/>
</dbReference>
<feature type="binding site" description="axial binding residue" evidence="8">
    <location>
        <position position="249"/>
    </location>
    <ligand>
        <name>heme</name>
        <dbReference type="ChEBI" id="CHEBI:30413"/>
    </ligand>
    <ligandPart>
        <name>Fe</name>
        <dbReference type="ChEBI" id="CHEBI:18248"/>
    </ligandPart>
</feature>
<organism evidence="9 10">
    <name type="scientific">Solanum commersonii</name>
    <name type="common">Commerson's wild potato</name>
    <name type="synonym">Commerson's nightshade</name>
    <dbReference type="NCBI Taxonomy" id="4109"/>
    <lineage>
        <taxon>Eukaryota</taxon>
        <taxon>Viridiplantae</taxon>
        <taxon>Streptophyta</taxon>
        <taxon>Embryophyta</taxon>
        <taxon>Tracheophyta</taxon>
        <taxon>Spermatophyta</taxon>
        <taxon>Magnoliopsida</taxon>
        <taxon>eudicotyledons</taxon>
        <taxon>Gunneridae</taxon>
        <taxon>Pentapetalae</taxon>
        <taxon>asterids</taxon>
        <taxon>lamiids</taxon>
        <taxon>Solanales</taxon>
        <taxon>Solanaceae</taxon>
        <taxon>Solanoideae</taxon>
        <taxon>Solaneae</taxon>
        <taxon>Solanum</taxon>
    </lineage>
</organism>
<dbReference type="EMBL" id="JACXVP010000011">
    <property type="protein sequence ID" value="KAG5576558.1"/>
    <property type="molecule type" value="Genomic_DNA"/>
</dbReference>
<reference evidence="9 10" key="1">
    <citation type="submission" date="2020-09" db="EMBL/GenBank/DDBJ databases">
        <title>De no assembly of potato wild relative species, Solanum commersonii.</title>
        <authorList>
            <person name="Cho K."/>
        </authorList>
    </citation>
    <scope>NUCLEOTIDE SEQUENCE [LARGE SCALE GENOMIC DNA]</scope>
    <source>
        <strain evidence="9">LZ3.2</strain>
        <tissue evidence="9">Leaf</tissue>
    </source>
</reference>
<gene>
    <name evidence="9" type="ORF">H5410_056692</name>
</gene>
<evidence type="ECO:0000313" key="9">
    <source>
        <dbReference type="EMBL" id="KAG5576558.1"/>
    </source>
</evidence>
<evidence type="ECO:0000256" key="7">
    <source>
        <dbReference type="ARBA" id="ARBA00023033"/>
    </source>
</evidence>
<keyword evidence="3 8" id="KW-0349">Heme</keyword>
<comment type="caution">
    <text evidence="9">The sequence shown here is derived from an EMBL/GenBank/DDBJ whole genome shotgun (WGS) entry which is preliminary data.</text>
</comment>
<keyword evidence="10" id="KW-1185">Reference proteome</keyword>
<evidence type="ECO:0000256" key="2">
    <source>
        <dbReference type="ARBA" id="ARBA00010617"/>
    </source>
</evidence>
<evidence type="ECO:0000256" key="4">
    <source>
        <dbReference type="ARBA" id="ARBA00022723"/>
    </source>
</evidence>
<protein>
    <recommendedName>
        <fullName evidence="11">Cytochrome P450</fullName>
    </recommendedName>
</protein>
<dbReference type="OrthoDB" id="2789670at2759"/>
<dbReference type="InterPro" id="IPR002401">
    <property type="entry name" value="Cyt_P450_E_grp-I"/>
</dbReference>
<dbReference type="Gene3D" id="1.10.630.10">
    <property type="entry name" value="Cytochrome P450"/>
    <property type="match status" value="1"/>
</dbReference>
<evidence type="ECO:0000256" key="3">
    <source>
        <dbReference type="ARBA" id="ARBA00022617"/>
    </source>
</evidence>
<evidence type="ECO:0000313" key="10">
    <source>
        <dbReference type="Proteomes" id="UP000824120"/>
    </source>
</evidence>
<dbReference type="PANTHER" id="PTHR47944:SF5">
    <property type="entry name" value="CYTOCHROME P450 71A1-LIKE"/>
    <property type="match status" value="1"/>
</dbReference>
<evidence type="ECO:0008006" key="11">
    <source>
        <dbReference type="Google" id="ProtNLM"/>
    </source>
</evidence>
<dbReference type="InterPro" id="IPR036396">
    <property type="entry name" value="Cyt_P450_sf"/>
</dbReference>
<dbReference type="GO" id="GO:0004497">
    <property type="term" value="F:monooxygenase activity"/>
    <property type="evidence" value="ECO:0007669"/>
    <property type="project" value="UniProtKB-KW"/>
</dbReference>
<dbReference type="GO" id="GO:0005506">
    <property type="term" value="F:iron ion binding"/>
    <property type="evidence" value="ECO:0007669"/>
    <property type="project" value="InterPro"/>
</dbReference>
<dbReference type="PRINTS" id="PR00463">
    <property type="entry name" value="EP450I"/>
</dbReference>
<dbReference type="SUPFAM" id="SSF48264">
    <property type="entry name" value="Cytochrome P450"/>
    <property type="match status" value="1"/>
</dbReference>
<dbReference type="GO" id="GO:0016705">
    <property type="term" value="F:oxidoreductase activity, acting on paired donors, with incorporation or reduction of molecular oxygen"/>
    <property type="evidence" value="ECO:0007669"/>
    <property type="project" value="InterPro"/>
</dbReference>
<accession>A0A9J5WNU2</accession>
<dbReference type="GO" id="GO:0020037">
    <property type="term" value="F:heme binding"/>
    <property type="evidence" value="ECO:0007669"/>
    <property type="project" value="InterPro"/>
</dbReference>
<keyword evidence="7" id="KW-0503">Monooxygenase</keyword>
<evidence type="ECO:0000256" key="5">
    <source>
        <dbReference type="ARBA" id="ARBA00023002"/>
    </source>
</evidence>
<dbReference type="Pfam" id="PF00067">
    <property type="entry name" value="p450"/>
    <property type="match status" value="1"/>
</dbReference>
<evidence type="ECO:0000256" key="8">
    <source>
        <dbReference type="PIRSR" id="PIRSR602401-1"/>
    </source>
</evidence>
<keyword evidence="5" id="KW-0560">Oxidoreductase</keyword>
<keyword evidence="4 8" id="KW-0479">Metal-binding</keyword>